<dbReference type="SUPFAM" id="SSF48576">
    <property type="entry name" value="Terpenoid synthases"/>
    <property type="match status" value="1"/>
</dbReference>
<dbReference type="InterPro" id="IPR034741">
    <property type="entry name" value="Terpene_cyclase-like_1_C"/>
</dbReference>
<dbReference type="FunFam" id="1.10.600.10:FF:000007">
    <property type="entry name" value="Isoprene synthase, chloroplastic"/>
    <property type="match status" value="1"/>
</dbReference>
<dbReference type="EMBL" id="JAKOGI010000407">
    <property type="protein sequence ID" value="KAJ8435526.1"/>
    <property type="molecule type" value="Genomic_DNA"/>
</dbReference>
<dbReference type="InterPro" id="IPR005630">
    <property type="entry name" value="Terpene_synthase_metal-bd"/>
</dbReference>
<dbReference type="Proteomes" id="UP001153076">
    <property type="component" value="Unassembled WGS sequence"/>
</dbReference>
<evidence type="ECO:0000313" key="8">
    <source>
        <dbReference type="EMBL" id="KAJ8435526.1"/>
    </source>
</evidence>
<evidence type="ECO:0000259" key="7">
    <source>
        <dbReference type="Pfam" id="PF03936"/>
    </source>
</evidence>
<evidence type="ECO:0000256" key="4">
    <source>
        <dbReference type="ARBA" id="ARBA00023239"/>
    </source>
</evidence>
<dbReference type="FunFam" id="1.50.10.130:FF:000001">
    <property type="entry name" value="Isoprene synthase, chloroplastic"/>
    <property type="match status" value="1"/>
</dbReference>
<dbReference type="GO" id="GO:0010333">
    <property type="term" value="F:terpene synthase activity"/>
    <property type="evidence" value="ECO:0007669"/>
    <property type="project" value="InterPro"/>
</dbReference>
<dbReference type="AlphaFoldDB" id="A0A9Q1QBN3"/>
<dbReference type="InterPro" id="IPR050148">
    <property type="entry name" value="Terpene_synthase-like"/>
</dbReference>
<organism evidence="8 9">
    <name type="scientific">Carnegiea gigantea</name>
    <dbReference type="NCBI Taxonomy" id="171969"/>
    <lineage>
        <taxon>Eukaryota</taxon>
        <taxon>Viridiplantae</taxon>
        <taxon>Streptophyta</taxon>
        <taxon>Embryophyta</taxon>
        <taxon>Tracheophyta</taxon>
        <taxon>Spermatophyta</taxon>
        <taxon>Magnoliopsida</taxon>
        <taxon>eudicotyledons</taxon>
        <taxon>Gunneridae</taxon>
        <taxon>Pentapetalae</taxon>
        <taxon>Caryophyllales</taxon>
        <taxon>Cactineae</taxon>
        <taxon>Cactaceae</taxon>
        <taxon>Cactoideae</taxon>
        <taxon>Echinocereeae</taxon>
        <taxon>Carnegiea</taxon>
    </lineage>
</organism>
<evidence type="ECO:0000256" key="3">
    <source>
        <dbReference type="ARBA" id="ARBA00022842"/>
    </source>
</evidence>
<keyword evidence="9" id="KW-1185">Reference proteome</keyword>
<keyword evidence="2" id="KW-0479">Metal-binding</keyword>
<evidence type="ECO:0000256" key="5">
    <source>
        <dbReference type="SAM" id="Coils"/>
    </source>
</evidence>
<evidence type="ECO:0000259" key="6">
    <source>
        <dbReference type="Pfam" id="PF01397"/>
    </source>
</evidence>
<dbReference type="SUPFAM" id="SSF48239">
    <property type="entry name" value="Terpenoid cyclases/Protein prenyltransferases"/>
    <property type="match status" value="1"/>
</dbReference>
<evidence type="ECO:0000313" key="9">
    <source>
        <dbReference type="Proteomes" id="UP001153076"/>
    </source>
</evidence>
<dbReference type="SFLD" id="SFLDG01019">
    <property type="entry name" value="Terpene_Cyclase_Like_1_C_Termi"/>
    <property type="match status" value="1"/>
</dbReference>
<dbReference type="Pfam" id="PF01397">
    <property type="entry name" value="Terpene_synth"/>
    <property type="match status" value="1"/>
</dbReference>
<reference evidence="8" key="1">
    <citation type="submission" date="2022-04" db="EMBL/GenBank/DDBJ databases">
        <title>Carnegiea gigantea Genome sequencing and assembly v2.</title>
        <authorList>
            <person name="Copetti D."/>
            <person name="Sanderson M.J."/>
            <person name="Burquez A."/>
            <person name="Wojciechowski M.F."/>
        </authorList>
    </citation>
    <scope>NUCLEOTIDE SEQUENCE</scope>
    <source>
        <strain evidence="8">SGP5-SGP5p</strain>
        <tissue evidence="8">Aerial part</tissue>
    </source>
</reference>
<dbReference type="InterPro" id="IPR008930">
    <property type="entry name" value="Terpenoid_cyclase/PrenylTrfase"/>
</dbReference>
<keyword evidence="5" id="KW-0175">Coiled coil</keyword>
<dbReference type="PANTHER" id="PTHR31225:SF93">
    <property type="entry name" value="ALPHA-HUMULENE_(-)-(E)-BETA-CARYOPHYLLENE SYNTHASE"/>
    <property type="match status" value="1"/>
</dbReference>
<dbReference type="GO" id="GO:0000287">
    <property type="term" value="F:magnesium ion binding"/>
    <property type="evidence" value="ECO:0007669"/>
    <property type="project" value="InterPro"/>
</dbReference>
<dbReference type="InterPro" id="IPR036965">
    <property type="entry name" value="Terpene_synth_N_sf"/>
</dbReference>
<evidence type="ECO:0000256" key="1">
    <source>
        <dbReference type="ARBA" id="ARBA00001946"/>
    </source>
</evidence>
<evidence type="ECO:0000256" key="2">
    <source>
        <dbReference type="ARBA" id="ARBA00022723"/>
    </source>
</evidence>
<sequence length="544" mass="63525">MVDTNFKTNREICKLISKYIIEQRLERYNEEIEPLKEEVRAMLMNDSLNVGNRMGLIDAVERLGISYFYEHEIKVILDQTFEQLHANGFKIDGDLCDTATQFRIFRQHGYNIPCDVFKKFTNSKGKFAETIRSDVKGMVSLYEATHLRVHGEEILENALIFTTNFLNSVAKSSEQARQALKHPLHQTMLRVGNRHFISVYEKDESRNDTLLHLAKMDFNRLQMLHRRELSQLQKWWSSFNFTKRLPYIRDRSVESHFVANGVYFEPKYSMGRISLAKVVLVITVLDDTYDAYGTLEELQLLTTAFERWDLNAMDQLSENMKIVYEFVINLYDDFAKDMTKKGKPYAAEYAKELVMDSIRYYMEEVNRREVKYTPTYEEYMVEGRLTGNGPILLISSLMGMDEIGSIMPYQLIRQAPKSIRGCELICRLVDDIQTHEEEQARGDAPSAIECYMEEYNVSRREAIERFEKMIEDAWKDINEAALSICKTKNCDGHKEQEIPKPVFERVLNLCRLVNVLYKYSDGFTHPAKVIKDHVTALYVDPLSI</sequence>
<dbReference type="InterPro" id="IPR008949">
    <property type="entry name" value="Isoprenoid_synthase_dom_sf"/>
</dbReference>
<proteinExistence type="predicted"/>
<keyword evidence="4" id="KW-0456">Lyase</keyword>
<dbReference type="Gene3D" id="1.10.600.10">
    <property type="entry name" value="Farnesyl Diphosphate Synthase"/>
    <property type="match status" value="1"/>
</dbReference>
<name>A0A9Q1QBN3_9CARY</name>
<feature type="coiled-coil region" evidence="5">
    <location>
        <begin position="18"/>
        <end position="45"/>
    </location>
</feature>
<dbReference type="InterPro" id="IPR044814">
    <property type="entry name" value="Terpene_cyclase_plant_C1"/>
</dbReference>
<accession>A0A9Q1QBN3</accession>
<comment type="cofactor">
    <cofactor evidence="1">
        <name>Mg(2+)</name>
        <dbReference type="ChEBI" id="CHEBI:18420"/>
    </cofactor>
</comment>
<gene>
    <name evidence="8" type="ORF">Cgig2_014445</name>
</gene>
<comment type="caution">
    <text evidence="8">The sequence shown here is derived from an EMBL/GenBank/DDBJ whole genome shotgun (WGS) entry which is preliminary data.</text>
</comment>
<protein>
    <submittedName>
        <fullName evidence="8">Uncharacterized protein</fullName>
    </submittedName>
</protein>
<dbReference type="SFLD" id="SFLDS00005">
    <property type="entry name" value="Isoprenoid_Synthase_Type_I"/>
    <property type="match status" value="1"/>
</dbReference>
<dbReference type="GO" id="GO:0016102">
    <property type="term" value="P:diterpenoid biosynthetic process"/>
    <property type="evidence" value="ECO:0007669"/>
    <property type="project" value="InterPro"/>
</dbReference>
<dbReference type="InterPro" id="IPR001906">
    <property type="entry name" value="Terpene_synth_N"/>
</dbReference>
<dbReference type="Pfam" id="PF03936">
    <property type="entry name" value="Terpene_synth_C"/>
    <property type="match status" value="1"/>
</dbReference>
<feature type="domain" description="Terpene synthase metal-binding" evidence="7">
    <location>
        <begin position="239"/>
        <end position="476"/>
    </location>
</feature>
<keyword evidence="3" id="KW-0460">Magnesium</keyword>
<dbReference type="PANTHER" id="PTHR31225">
    <property type="entry name" value="OS04G0344100 PROTEIN-RELATED"/>
    <property type="match status" value="1"/>
</dbReference>
<dbReference type="CDD" id="cd00684">
    <property type="entry name" value="Terpene_cyclase_plant_C1"/>
    <property type="match status" value="1"/>
</dbReference>
<dbReference type="Gene3D" id="1.50.10.130">
    <property type="entry name" value="Terpene synthase, N-terminal domain"/>
    <property type="match status" value="1"/>
</dbReference>
<feature type="domain" description="Terpene synthase N-terminal" evidence="6">
    <location>
        <begin position="23"/>
        <end position="178"/>
    </location>
</feature>
<dbReference type="OrthoDB" id="1877784at2759"/>